<dbReference type="SUPFAM" id="SSF82866">
    <property type="entry name" value="Multidrug efflux transporter AcrB transmembrane domain"/>
    <property type="match status" value="2"/>
</dbReference>
<feature type="transmembrane region" description="Helical" evidence="11">
    <location>
        <begin position="538"/>
        <end position="563"/>
    </location>
</feature>
<feature type="transmembrane region" description="Helical" evidence="11">
    <location>
        <begin position="856"/>
        <end position="876"/>
    </location>
</feature>
<dbReference type="InterPro" id="IPR003392">
    <property type="entry name" value="PTHD_SSD"/>
</dbReference>
<dbReference type="Ensembl" id="ENSABRT00000003441.1">
    <property type="protein sequence ID" value="ENSABRP00000002337.1"/>
    <property type="gene ID" value="ENSABRG00000002304.1"/>
</dbReference>
<keyword evidence="5 11" id="KW-0472">Membrane</keyword>
<dbReference type="GO" id="GO:0016020">
    <property type="term" value="C:membrane"/>
    <property type="evidence" value="ECO:0007669"/>
    <property type="project" value="InterPro"/>
</dbReference>
<evidence type="ECO:0000256" key="2">
    <source>
        <dbReference type="ARBA" id="ARBA00022475"/>
    </source>
</evidence>
<keyword evidence="6" id="KW-0325">Glycoprotein</keyword>
<evidence type="ECO:0000313" key="14">
    <source>
        <dbReference type="Proteomes" id="UP000694426"/>
    </source>
</evidence>
<dbReference type="GeneTree" id="ENSGT00940000158727"/>
<feature type="transmembrane region" description="Helical" evidence="11">
    <location>
        <begin position="927"/>
        <end position="945"/>
    </location>
</feature>
<accession>A0A8B9BD72</accession>
<comment type="function">
    <text evidence="7">May play a role in sperm development or sperm function. However, does not appear to have an essential role in spermatogenesis or male fertility.</text>
</comment>
<evidence type="ECO:0000256" key="7">
    <source>
        <dbReference type="ARBA" id="ARBA00057027"/>
    </source>
</evidence>
<feature type="domain" description="SSD" evidence="12">
    <location>
        <begin position="406"/>
        <end position="563"/>
    </location>
</feature>
<feature type="transmembrane region" description="Helical" evidence="11">
    <location>
        <begin position="831"/>
        <end position="850"/>
    </location>
</feature>
<feature type="transmembrane region" description="Helical" evidence="11">
    <location>
        <begin position="470"/>
        <end position="489"/>
    </location>
</feature>
<feature type="transmembrane region" description="Helical" evidence="11">
    <location>
        <begin position="888"/>
        <end position="907"/>
    </location>
</feature>
<keyword evidence="14" id="KW-1185">Reference proteome</keyword>
<comment type="similarity">
    <text evidence="1">Belongs to the patched family.</text>
</comment>
<comment type="subcellular location">
    <subcellularLocation>
        <location evidence="8">Cell projection</location>
        <location evidence="8">Cilium</location>
        <location evidence="8">Flagellum membrane</location>
        <topology evidence="8">Multi-pass membrane protein</topology>
    </subcellularLocation>
</comment>
<feature type="transmembrane region" description="Helical" evidence="11">
    <location>
        <begin position="957"/>
        <end position="980"/>
    </location>
</feature>
<evidence type="ECO:0000256" key="6">
    <source>
        <dbReference type="ARBA" id="ARBA00023180"/>
    </source>
</evidence>
<feature type="compositionally biased region" description="Basic residues" evidence="10">
    <location>
        <begin position="131"/>
        <end position="140"/>
    </location>
</feature>
<gene>
    <name evidence="13" type="primary">PTCHD3</name>
</gene>
<evidence type="ECO:0000256" key="1">
    <source>
        <dbReference type="ARBA" id="ARBA00005585"/>
    </source>
</evidence>
<feature type="transmembrane region" description="Helical" evidence="11">
    <location>
        <begin position="435"/>
        <end position="458"/>
    </location>
</feature>
<dbReference type="Gene3D" id="1.20.1640.10">
    <property type="entry name" value="Multidrug efflux transporter AcrB transmembrane domain"/>
    <property type="match status" value="2"/>
</dbReference>
<sequence>MQCTGSLRHKVPNTNPTMTCSLSSALHANFPEATVPAQQLPVAGWHGLAPFFLTLPLVHATLLYPSVSLHSSLNTGEEGPGGAQPLADGHTWPPRSAPHGQRPAGGPACWPEEGGGRPGKVGRAPWAGSRSKPRCRRRGAGCRGGMGQRRPHEERCSCSNTDCLERPLKRLFEGLGRAVAACPWPFVLLPLLVSGGLGAGFIFLTSLEENDIEEQFTPTSGPAKAERDLVRLHFPTNDSHFFAERLATEGSYAALIAVAAEGGSVLSPEAWQEVRKLDEAVRNSSYRQHCVSIFGICLPANPLVLLPDLSGLDQLRYPVSNGVFLGTALGGVRTNGSGYVESARAIKLLYYLREDGDEAENSRVWLEDFVREFPRTLADLKLTAVQVTYFTSLSRQQEFEGITESVIPLFSVTYFLTITFSIVSCLRLSCIRNNVWLACCGVVSSGLAVVSSFGLLMYCGVPFVVTVTNAPFLILGVGVDDMFIMIASWEQNARKTDIKSRLADTYSEAALSVTVTTLTDVLAFFIGTWTAFPSVKSFCLYTGTAFIFCYIYTMTFFGAIIVLNDKREQGNRHWLTCMPVEQGKTSCLYNACCIGSCSSESSQLKTNETESEHPMSLFFKNYYGPFLTDKWTKLLVVLLYGAYLGGSIYGCTQIREGIDLRNLASDDSYVIPYYDDDDKYFSEYGPRVMVIINETVSYWEEHVREDIETCIEDIENISYVDKNLTESWLRVYILLAKIASVNISNKDVFMNNLSQLFQYYPGFEWDINKTHNEITASRFFIQTVNVTSAIDEKNLLNQLRDKAEQCNISLKVYHPAFIYYDQYLVIVQNTIQNVVVAAGAMLVVALFLIPNPLCCLWVTFAIASVIVGVAGFMTFWDVNLDSISMINLVICIGFSVDFSAHISYAFVTSKESSANKKMIGALHQLGYPVLQGAISTILGVVVLAAAKTYIFRTFFKIMFLVILFGAAHGLVFIPVFLTFFGHFGRSKDQEIRYRNNKDCP</sequence>
<dbReference type="AlphaFoldDB" id="A0A8B9BD72"/>
<dbReference type="FunFam" id="1.20.1640.10:FF:000013">
    <property type="entry name" value="PaTched Related family"/>
    <property type="match status" value="1"/>
</dbReference>
<reference evidence="13" key="1">
    <citation type="submission" date="2025-08" db="UniProtKB">
        <authorList>
            <consortium name="Ensembl"/>
        </authorList>
    </citation>
    <scope>IDENTIFICATION</scope>
</reference>
<dbReference type="InterPro" id="IPR051697">
    <property type="entry name" value="Patched_domain-protein"/>
</dbReference>
<evidence type="ECO:0000259" key="12">
    <source>
        <dbReference type="PROSITE" id="PS50156"/>
    </source>
</evidence>
<reference evidence="13" key="2">
    <citation type="submission" date="2025-09" db="UniProtKB">
        <authorList>
            <consortium name="Ensembl"/>
        </authorList>
    </citation>
    <scope>IDENTIFICATION</scope>
</reference>
<proteinExistence type="inferred from homology"/>
<keyword evidence="2" id="KW-1003">Cell membrane</keyword>
<feature type="transmembrane region" description="Helical" evidence="11">
    <location>
        <begin position="509"/>
        <end position="532"/>
    </location>
</feature>
<protein>
    <recommendedName>
        <fullName evidence="9">Patched domain-containing protein 3</fullName>
    </recommendedName>
</protein>
<dbReference type="GO" id="GO:0097225">
    <property type="term" value="C:sperm midpiece"/>
    <property type="evidence" value="ECO:0007669"/>
    <property type="project" value="UniProtKB-ARBA"/>
</dbReference>
<evidence type="ECO:0000256" key="3">
    <source>
        <dbReference type="ARBA" id="ARBA00022692"/>
    </source>
</evidence>
<name>A0A8B9BD72_9AVES</name>
<evidence type="ECO:0000256" key="10">
    <source>
        <dbReference type="SAM" id="MobiDB-lite"/>
    </source>
</evidence>
<evidence type="ECO:0000256" key="8">
    <source>
        <dbReference type="ARBA" id="ARBA00060429"/>
    </source>
</evidence>
<evidence type="ECO:0000313" key="13">
    <source>
        <dbReference type="Ensembl" id="ENSABRP00000002337.1"/>
    </source>
</evidence>
<dbReference type="Proteomes" id="UP000694426">
    <property type="component" value="Unplaced"/>
</dbReference>
<keyword evidence="4 11" id="KW-1133">Transmembrane helix</keyword>
<organism evidence="13 14">
    <name type="scientific">Anser brachyrhynchus</name>
    <name type="common">Pink-footed goose</name>
    <dbReference type="NCBI Taxonomy" id="132585"/>
    <lineage>
        <taxon>Eukaryota</taxon>
        <taxon>Metazoa</taxon>
        <taxon>Chordata</taxon>
        <taxon>Craniata</taxon>
        <taxon>Vertebrata</taxon>
        <taxon>Euteleostomi</taxon>
        <taxon>Archelosauria</taxon>
        <taxon>Archosauria</taxon>
        <taxon>Dinosauria</taxon>
        <taxon>Saurischia</taxon>
        <taxon>Theropoda</taxon>
        <taxon>Coelurosauria</taxon>
        <taxon>Aves</taxon>
        <taxon>Neognathae</taxon>
        <taxon>Galloanserae</taxon>
        <taxon>Anseriformes</taxon>
        <taxon>Anatidae</taxon>
        <taxon>Anserinae</taxon>
        <taxon>Anser</taxon>
    </lineage>
</organism>
<keyword evidence="3 11" id="KW-0812">Transmembrane</keyword>
<evidence type="ECO:0000256" key="11">
    <source>
        <dbReference type="SAM" id="Phobius"/>
    </source>
</evidence>
<evidence type="ECO:0000256" key="9">
    <source>
        <dbReference type="ARBA" id="ARBA00074262"/>
    </source>
</evidence>
<dbReference type="InterPro" id="IPR000731">
    <property type="entry name" value="SSD"/>
</dbReference>
<feature type="region of interest" description="Disordered" evidence="10">
    <location>
        <begin position="72"/>
        <end position="151"/>
    </location>
</feature>
<dbReference type="PROSITE" id="PS50156">
    <property type="entry name" value="SSD"/>
    <property type="match status" value="1"/>
</dbReference>
<dbReference type="Pfam" id="PF02460">
    <property type="entry name" value="Patched"/>
    <property type="match status" value="1"/>
</dbReference>
<dbReference type="PANTHER" id="PTHR10796">
    <property type="entry name" value="PATCHED-RELATED"/>
    <property type="match status" value="1"/>
</dbReference>
<dbReference type="PANTHER" id="PTHR10796:SF60">
    <property type="entry name" value="PATCHED DOMAIN-CONTAINING PROTEIN 3"/>
    <property type="match status" value="1"/>
</dbReference>
<feature type="transmembrane region" description="Helical" evidence="11">
    <location>
        <begin position="406"/>
        <end position="428"/>
    </location>
</feature>
<evidence type="ECO:0000256" key="4">
    <source>
        <dbReference type="ARBA" id="ARBA00022989"/>
    </source>
</evidence>
<evidence type="ECO:0000256" key="5">
    <source>
        <dbReference type="ARBA" id="ARBA00023136"/>
    </source>
</evidence>